<keyword evidence="12 14" id="KW-0539">Nucleus</keyword>
<evidence type="ECO:0000256" key="2">
    <source>
        <dbReference type="ARBA" id="ARBA00004123"/>
    </source>
</evidence>
<dbReference type="GO" id="GO:0008270">
    <property type="term" value="F:zinc ion binding"/>
    <property type="evidence" value="ECO:0007669"/>
    <property type="project" value="UniProtKB-KW"/>
</dbReference>
<comment type="catalytic activity">
    <reaction evidence="1 14">
        <text>S-ubiquitinyl-[E2 ubiquitin-conjugating enzyme]-L-cysteine + [acceptor protein]-L-lysine = [E2 ubiquitin-conjugating enzyme]-L-cysteine + N(6)-ubiquitinyl-[acceptor protein]-L-lysine.</text>
        <dbReference type="EC" id="2.3.2.27"/>
    </reaction>
</comment>
<dbReference type="GO" id="GO:0005634">
    <property type="term" value="C:nucleus"/>
    <property type="evidence" value="ECO:0007669"/>
    <property type="project" value="UniProtKB-SubCell"/>
</dbReference>
<protein>
    <recommendedName>
        <fullName evidence="14">E3 ubiquitin protein ligase</fullName>
        <ecNumber evidence="14">2.3.2.27</ecNumber>
    </recommendedName>
</protein>
<dbReference type="EC" id="2.3.2.27" evidence="14"/>
<keyword evidence="5 14" id="KW-0808">Transferase</keyword>
<comment type="caution">
    <text evidence="18">The sequence shown here is derived from an EMBL/GenBank/DDBJ whole genome shotgun (WGS) entry which is preliminary data.</text>
</comment>
<feature type="compositionally biased region" description="Basic and acidic residues" evidence="16">
    <location>
        <begin position="32"/>
        <end position="46"/>
    </location>
</feature>
<dbReference type="Pfam" id="PF00097">
    <property type="entry name" value="zf-C3HC4"/>
    <property type="match status" value="1"/>
</dbReference>
<keyword evidence="19" id="KW-1185">Reference proteome</keyword>
<proteinExistence type="inferred from homology"/>
<dbReference type="InterPro" id="IPR013083">
    <property type="entry name" value="Znf_RING/FYVE/PHD"/>
</dbReference>
<dbReference type="UniPathway" id="UPA00143"/>
<evidence type="ECO:0000313" key="18">
    <source>
        <dbReference type="EMBL" id="KAD7117152.1"/>
    </source>
</evidence>
<keyword evidence="11 14" id="KW-0175">Coiled coil</keyword>
<evidence type="ECO:0000256" key="6">
    <source>
        <dbReference type="ARBA" id="ARBA00022723"/>
    </source>
</evidence>
<keyword evidence="10 14" id="KW-0156">Chromatin regulator</keyword>
<evidence type="ECO:0000256" key="10">
    <source>
        <dbReference type="ARBA" id="ARBA00022853"/>
    </source>
</evidence>
<feature type="coiled-coil region" evidence="15">
    <location>
        <begin position="855"/>
        <end position="965"/>
    </location>
</feature>
<evidence type="ECO:0000256" key="12">
    <source>
        <dbReference type="ARBA" id="ARBA00023242"/>
    </source>
</evidence>
<dbReference type="PROSITE" id="PS00518">
    <property type="entry name" value="ZF_RING_1"/>
    <property type="match status" value="1"/>
</dbReference>
<feature type="coiled-coil region" evidence="15">
    <location>
        <begin position="551"/>
        <end position="578"/>
    </location>
</feature>
<accession>A0A5N6PUY4</accession>
<dbReference type="CDD" id="cd16499">
    <property type="entry name" value="RING-HC_Bre1-like"/>
    <property type="match status" value="1"/>
</dbReference>
<feature type="domain" description="RING-type" evidence="17">
    <location>
        <begin position="961"/>
        <end position="999"/>
    </location>
</feature>
<dbReference type="GO" id="GO:0033503">
    <property type="term" value="C:HULC complex"/>
    <property type="evidence" value="ECO:0007669"/>
    <property type="project" value="TreeGrafter"/>
</dbReference>
<dbReference type="PROSITE" id="PS50089">
    <property type="entry name" value="ZF_RING_2"/>
    <property type="match status" value="1"/>
</dbReference>
<reference evidence="18 19" key="1">
    <citation type="submission" date="2019-05" db="EMBL/GenBank/DDBJ databases">
        <title>Mikania micrantha, genome provides insights into the molecular mechanism of rapid growth.</title>
        <authorList>
            <person name="Liu B."/>
        </authorList>
    </citation>
    <scope>NUCLEOTIDE SEQUENCE [LARGE SCALE GENOMIC DNA]</scope>
    <source>
        <strain evidence="18">NLD-2019</strain>
        <tissue evidence="18">Leaf</tissue>
    </source>
</reference>
<comment type="similarity">
    <text evidence="4 14">Belongs to the BRE1 family.</text>
</comment>
<dbReference type="PANTHER" id="PTHR23163:SF0">
    <property type="entry name" value="E3 UBIQUITIN-PROTEIN LIGASE BRE1"/>
    <property type="match status" value="1"/>
</dbReference>
<dbReference type="FunFam" id="3.30.40.10:FF:000414">
    <property type="entry name" value="E3 ubiquitin protein ligase"/>
    <property type="match status" value="1"/>
</dbReference>
<dbReference type="EMBL" id="SZYD01000002">
    <property type="protein sequence ID" value="KAD7117152.1"/>
    <property type="molecule type" value="Genomic_DNA"/>
</dbReference>
<evidence type="ECO:0000256" key="3">
    <source>
        <dbReference type="ARBA" id="ARBA00004906"/>
    </source>
</evidence>
<organism evidence="18 19">
    <name type="scientific">Mikania micrantha</name>
    <name type="common">bitter vine</name>
    <dbReference type="NCBI Taxonomy" id="192012"/>
    <lineage>
        <taxon>Eukaryota</taxon>
        <taxon>Viridiplantae</taxon>
        <taxon>Streptophyta</taxon>
        <taxon>Embryophyta</taxon>
        <taxon>Tracheophyta</taxon>
        <taxon>Spermatophyta</taxon>
        <taxon>Magnoliopsida</taxon>
        <taxon>eudicotyledons</taxon>
        <taxon>Gunneridae</taxon>
        <taxon>Pentapetalae</taxon>
        <taxon>asterids</taxon>
        <taxon>campanulids</taxon>
        <taxon>Asterales</taxon>
        <taxon>Asteraceae</taxon>
        <taxon>Asteroideae</taxon>
        <taxon>Heliantheae alliance</taxon>
        <taxon>Eupatorieae</taxon>
        <taxon>Mikania</taxon>
    </lineage>
</organism>
<comment type="pathway">
    <text evidence="3 14">Protein modification; protein ubiquitination.</text>
</comment>
<evidence type="ECO:0000256" key="13">
    <source>
        <dbReference type="PROSITE-ProRule" id="PRU00175"/>
    </source>
</evidence>
<dbReference type="InterPro" id="IPR017907">
    <property type="entry name" value="Znf_RING_CS"/>
</dbReference>
<dbReference type="GO" id="GO:0016567">
    <property type="term" value="P:protein ubiquitination"/>
    <property type="evidence" value="ECO:0007669"/>
    <property type="project" value="UniProtKB-UniRule"/>
</dbReference>
<dbReference type="Proteomes" id="UP000326396">
    <property type="component" value="Linkage Group LG10"/>
</dbReference>
<dbReference type="InterPro" id="IPR018957">
    <property type="entry name" value="Znf_C3HC4_RING-type"/>
</dbReference>
<dbReference type="InterPro" id="IPR013956">
    <property type="entry name" value="E3_ubiquit_lig_Bre1"/>
</dbReference>
<feature type="coiled-coil region" evidence="15">
    <location>
        <begin position="182"/>
        <end position="209"/>
    </location>
</feature>
<keyword evidence="6 14" id="KW-0479">Metal-binding</keyword>
<sequence length="1013" mass="116079">MDKYSNRCYQFHEKRHDVDVVNGDDGGGEDEMTSKRRGERNRELESESKIDWLRPAERWWLLRKDDKQEEPCCTILSTPPKPPGQRPHTLQRGVAGTPPPCSTAPARMGSTAPAPRDTPFNPIGHFKFQVFSVMGGTGEADRKRHYSSISSPTVATAAAKKHPFVPSSEDKKLDTVVLKFQNQKLVQKLESQKVECVALENKFRQLREKQLPYTKTLAVVDKSWDELVDKVESCSLRTKDLLIIDRDNKHNQAAGEKASLPPEDVFLHRLLEKGATESSTANHDIPSQLEECRDSAGNKVQNTLSNIVHAIDCLWGLKDGLYAEAFKKVPEGSCRPNSSIELQKEVENMRLAIGDMHLMHRSLAKQMQFHRDTDAKNKCELRQLKGELECSIAELEESNKNLVALKAETDAAKGGIFPVLIGNKRVANDRAREKEKDLHDMESLLKELQDQASSRQVELKRLHEERTEILKKLSSLQSTLKNVKGIFSSEAFVLVRDQIAKARSDISQYQSLYEKLQVEKDNLGWREKEFNMKNDIGDVLRQSSAVSDSRIRDLQTEIQKQIDRRKLIESKLEEASREPGRKEVISKFRNFISSFPQDMETMQTQLREHKEASSEVQSLRADVQSLTAILDRKTKDLEALSSRSVAQSAEIQKLHATIHDLEESDLELKVILDVYRQERIYTREFLEARNSEYKTWAHVQNLNYSLDEHNLETRVKTAIEAEAASQQMLAAAEAKIADLRQKLEISKREKCKLTDVLKSKHEENEAYLSEIETIGQAYDDVQTQNQQLLQQITERDDYNIKLVLEGVRAKQLHDSLLQDKQTLERKIQQGNALINFCETKAERIGDQMKSCSDQVQKLSETRVQKTAALENTQRRLHDIKRASQQVTESLEESQSKVDRSRPSLMDLQIELEKERFDKKRVEEELEAARRKHLRLTSHLDGSSVVEKLQQELKEYKEILKCSVCLDRPKEVVITKCYHLFCNTCIQKIIETRHRKCPLCAASFAANDVKPVYI</sequence>
<keyword evidence="8 14" id="KW-0833">Ubl conjugation pathway</keyword>
<evidence type="ECO:0000256" key="5">
    <source>
        <dbReference type="ARBA" id="ARBA00022679"/>
    </source>
</evidence>
<feature type="region of interest" description="Disordered" evidence="16">
    <location>
        <begin position="76"/>
        <end position="112"/>
    </location>
</feature>
<feature type="coiled-coil region" evidence="15">
    <location>
        <begin position="381"/>
        <end position="519"/>
    </location>
</feature>
<dbReference type="SUPFAM" id="SSF57850">
    <property type="entry name" value="RING/U-box"/>
    <property type="match status" value="1"/>
</dbReference>
<evidence type="ECO:0000256" key="9">
    <source>
        <dbReference type="ARBA" id="ARBA00022833"/>
    </source>
</evidence>
<dbReference type="GO" id="GO:0006325">
    <property type="term" value="P:chromatin organization"/>
    <property type="evidence" value="ECO:0007669"/>
    <property type="project" value="UniProtKB-KW"/>
</dbReference>
<dbReference type="AlphaFoldDB" id="A0A5N6PUY4"/>
<feature type="coiled-coil region" evidence="15">
    <location>
        <begin position="722"/>
        <end position="749"/>
    </location>
</feature>
<dbReference type="SMART" id="SM00184">
    <property type="entry name" value="RING"/>
    <property type="match status" value="1"/>
</dbReference>
<keyword evidence="7 13" id="KW-0863">Zinc-finger</keyword>
<dbReference type="OrthoDB" id="10266039at2759"/>
<evidence type="ECO:0000259" key="17">
    <source>
        <dbReference type="PROSITE" id="PS50089"/>
    </source>
</evidence>
<evidence type="ECO:0000256" key="7">
    <source>
        <dbReference type="ARBA" id="ARBA00022771"/>
    </source>
</evidence>
<evidence type="ECO:0000256" key="1">
    <source>
        <dbReference type="ARBA" id="ARBA00000900"/>
    </source>
</evidence>
<feature type="coiled-coil region" evidence="15">
    <location>
        <begin position="602"/>
        <end position="629"/>
    </location>
</feature>
<evidence type="ECO:0000313" key="19">
    <source>
        <dbReference type="Proteomes" id="UP000326396"/>
    </source>
</evidence>
<dbReference type="GO" id="GO:0061630">
    <property type="term" value="F:ubiquitin protein ligase activity"/>
    <property type="evidence" value="ECO:0007669"/>
    <property type="project" value="UniProtKB-EC"/>
</dbReference>
<evidence type="ECO:0000256" key="4">
    <source>
        <dbReference type="ARBA" id="ARBA00005555"/>
    </source>
</evidence>
<evidence type="ECO:0000256" key="8">
    <source>
        <dbReference type="ARBA" id="ARBA00022786"/>
    </source>
</evidence>
<evidence type="ECO:0000256" key="11">
    <source>
        <dbReference type="ARBA" id="ARBA00023054"/>
    </source>
</evidence>
<name>A0A5N6PUY4_9ASTR</name>
<evidence type="ECO:0000256" key="15">
    <source>
        <dbReference type="SAM" id="Coils"/>
    </source>
</evidence>
<dbReference type="InterPro" id="IPR001841">
    <property type="entry name" value="Znf_RING"/>
</dbReference>
<comment type="subcellular location">
    <subcellularLocation>
        <location evidence="2 14">Nucleus</location>
    </subcellularLocation>
</comment>
<evidence type="ECO:0000256" key="16">
    <source>
        <dbReference type="SAM" id="MobiDB-lite"/>
    </source>
</evidence>
<keyword evidence="9 14" id="KW-0862">Zinc</keyword>
<dbReference type="GO" id="GO:0006950">
    <property type="term" value="P:response to stress"/>
    <property type="evidence" value="ECO:0007669"/>
    <property type="project" value="UniProtKB-ARBA"/>
</dbReference>
<dbReference type="PANTHER" id="PTHR23163">
    <property type="entry name" value="RING FINGER PROTEIN-RELATED"/>
    <property type="match status" value="1"/>
</dbReference>
<feature type="region of interest" description="Disordered" evidence="16">
    <location>
        <begin position="15"/>
        <end position="46"/>
    </location>
</feature>
<gene>
    <name evidence="18" type="ORF">E3N88_04420</name>
</gene>
<dbReference type="Gene3D" id="3.30.40.10">
    <property type="entry name" value="Zinc/RING finger domain, C3HC4 (zinc finger)"/>
    <property type="match status" value="1"/>
</dbReference>
<evidence type="ECO:0000256" key="14">
    <source>
        <dbReference type="RuleBase" id="RU365038"/>
    </source>
</evidence>